<dbReference type="AlphaFoldDB" id="A0A1H9GDS2"/>
<proteinExistence type="predicted"/>
<reference evidence="2" key="1">
    <citation type="submission" date="2016-10" db="EMBL/GenBank/DDBJ databases">
        <authorList>
            <person name="Varghese N."/>
            <person name="Submissions S."/>
        </authorList>
    </citation>
    <scope>NUCLEOTIDE SEQUENCE [LARGE SCALE GENOMIC DNA]</scope>
    <source>
        <strain evidence="2">DSM 24740</strain>
    </source>
</reference>
<protein>
    <submittedName>
        <fullName evidence="1">Uncharacterized protein</fullName>
    </submittedName>
</protein>
<dbReference type="STRING" id="478744.SAMN05444359_110141"/>
<accession>A0A1H9GDS2</accession>
<name>A0A1H9GDS2_9BACT</name>
<keyword evidence="2" id="KW-1185">Reference proteome</keyword>
<organism evidence="1 2">
    <name type="scientific">Neolewinella agarilytica</name>
    <dbReference type="NCBI Taxonomy" id="478744"/>
    <lineage>
        <taxon>Bacteria</taxon>
        <taxon>Pseudomonadati</taxon>
        <taxon>Bacteroidota</taxon>
        <taxon>Saprospiria</taxon>
        <taxon>Saprospirales</taxon>
        <taxon>Lewinellaceae</taxon>
        <taxon>Neolewinella</taxon>
    </lineage>
</organism>
<dbReference type="EMBL" id="FOFB01000010">
    <property type="protein sequence ID" value="SEQ48285.1"/>
    <property type="molecule type" value="Genomic_DNA"/>
</dbReference>
<dbReference type="Proteomes" id="UP000199021">
    <property type="component" value="Unassembled WGS sequence"/>
</dbReference>
<evidence type="ECO:0000313" key="2">
    <source>
        <dbReference type="Proteomes" id="UP000199021"/>
    </source>
</evidence>
<sequence length="47" mass="5384">MLVFWFFGLLGCRIWETERYTVDMELLMKVGSAPTPILPPKLGSPKD</sequence>
<gene>
    <name evidence="1" type="ORF">SAMN05444359_110141</name>
</gene>
<evidence type="ECO:0000313" key="1">
    <source>
        <dbReference type="EMBL" id="SEQ48285.1"/>
    </source>
</evidence>
<dbReference type="InParanoid" id="A0A1H9GDS2"/>